<dbReference type="Proteomes" id="UP000039865">
    <property type="component" value="Unassembled WGS sequence"/>
</dbReference>
<dbReference type="Gene3D" id="3.30.70.330">
    <property type="match status" value="1"/>
</dbReference>
<evidence type="ECO:0008006" key="4">
    <source>
        <dbReference type="Google" id="ProtNLM"/>
    </source>
</evidence>
<name>A0A078B0Z3_STYLE</name>
<dbReference type="InterPro" id="IPR012677">
    <property type="entry name" value="Nucleotide-bd_a/b_plait_sf"/>
</dbReference>
<dbReference type="InterPro" id="IPR035979">
    <property type="entry name" value="RBD_domain_sf"/>
</dbReference>
<dbReference type="SUPFAM" id="SSF54928">
    <property type="entry name" value="RNA-binding domain, RBD"/>
    <property type="match status" value="1"/>
</dbReference>
<dbReference type="AlphaFoldDB" id="A0A078B0Z3"/>
<feature type="region of interest" description="Disordered" evidence="1">
    <location>
        <begin position="649"/>
        <end position="672"/>
    </location>
</feature>
<dbReference type="CDD" id="cd00590">
    <property type="entry name" value="RRM_SF"/>
    <property type="match status" value="1"/>
</dbReference>
<reference evidence="2 3" key="1">
    <citation type="submission" date="2014-06" db="EMBL/GenBank/DDBJ databases">
        <authorList>
            <person name="Swart Estienne"/>
        </authorList>
    </citation>
    <scope>NUCLEOTIDE SEQUENCE [LARGE SCALE GENOMIC DNA]</scope>
    <source>
        <strain evidence="2 3">130c</strain>
    </source>
</reference>
<keyword evidence="3" id="KW-1185">Reference proteome</keyword>
<dbReference type="InParanoid" id="A0A078B0Z3"/>
<dbReference type="EMBL" id="CCKQ01016119">
    <property type="protein sequence ID" value="CDW87996.1"/>
    <property type="molecule type" value="Genomic_DNA"/>
</dbReference>
<gene>
    <name evidence="2" type="primary">Contig7210.g7720</name>
    <name evidence="2" type="ORF">STYLEM_17111</name>
</gene>
<proteinExistence type="predicted"/>
<evidence type="ECO:0000313" key="3">
    <source>
        <dbReference type="Proteomes" id="UP000039865"/>
    </source>
</evidence>
<sequence length="672" mass="78905">MHKKKQSFFSGVSHYLPGSIGDTQDYCKHRNFGNQYLDGYLDDSLDFNVTEDVCMNPELSYISKSKQSNGNQSLEQKNTKNYVTNCNSQNCSNNSYEHQSDVNKSFYPKQKQSKLFHRQSNTNSYPEDNKYEPDINLSQRGRDQQYFQCHQTSQKQSVQWKGNNQYLEKIISQSSQGFSAKGISDYRVNNFCIYSLDTQDLVNHFSKFGTVQRAFVLPYPNSSIGFVQMSSIVEAYLALRYFDHKIFIDTQAILKVKFVRGKNFDQTDENRLQEVKDRLIKSGNKALQNEINYQDQQSKQYRVIGTFSTLPQYCQSYSRSKYMNETILTQAQMEANPEIKKDYQNFLNIYQPHVNFKARNDYPYQCWFFIQLNDQSPDQEHALTPEKMTKIFQTLNFQENEDTFSRLLVGSKETNCQSNGDQLKISFKNKYLQQNSRNNEQNNGPLFGVISCKSKQIFNQAIQSAFTLIKKTYVVRDSLFSHYLQNYNKKCLVREKNPLLGRVFLKAFLSPKTIEKIRSDYDLTTRKISQVIQSGNKIKMPMNPQSRNQINRFQGYDMNPNDAYTQMFPYQSYPPLSYDYNPNAMFENSYIQNLGTENQGSNEDYYFYDRYDDYETTTYSMKNPPNNIRSPQQSSFHQQFQNQVYFNNDTTQSQSSQKHSTKKFNINQKAHY</sequence>
<dbReference type="GO" id="GO:0003676">
    <property type="term" value="F:nucleic acid binding"/>
    <property type="evidence" value="ECO:0007669"/>
    <property type="project" value="InterPro"/>
</dbReference>
<organism evidence="2 3">
    <name type="scientific">Stylonychia lemnae</name>
    <name type="common">Ciliate</name>
    <dbReference type="NCBI Taxonomy" id="5949"/>
    <lineage>
        <taxon>Eukaryota</taxon>
        <taxon>Sar</taxon>
        <taxon>Alveolata</taxon>
        <taxon>Ciliophora</taxon>
        <taxon>Intramacronucleata</taxon>
        <taxon>Spirotrichea</taxon>
        <taxon>Stichotrichia</taxon>
        <taxon>Sporadotrichida</taxon>
        <taxon>Oxytrichidae</taxon>
        <taxon>Stylonychinae</taxon>
        <taxon>Stylonychia</taxon>
    </lineage>
</organism>
<evidence type="ECO:0000313" key="2">
    <source>
        <dbReference type="EMBL" id="CDW87996.1"/>
    </source>
</evidence>
<accession>A0A078B0Z3</accession>
<evidence type="ECO:0000256" key="1">
    <source>
        <dbReference type="SAM" id="MobiDB-lite"/>
    </source>
</evidence>
<protein>
    <recommendedName>
        <fullName evidence="4">RRM domain-containing protein</fullName>
    </recommendedName>
</protein>